<comment type="caution">
    <text evidence="4">The sequence shown here is derived from an EMBL/GenBank/DDBJ whole genome shotgun (WGS) entry which is preliminary data.</text>
</comment>
<name>A0A370HX65_9NOCA</name>
<dbReference type="SUPFAM" id="SSF51735">
    <property type="entry name" value="NAD(P)-binding Rossmann-fold domains"/>
    <property type="match status" value="1"/>
</dbReference>
<comment type="similarity">
    <text evidence="1 3">Belongs to the short-chain dehydrogenases/reductases (SDR) family.</text>
</comment>
<accession>A0A370HX65</accession>
<dbReference type="AlphaFoldDB" id="A0A370HX65"/>
<dbReference type="Proteomes" id="UP000254869">
    <property type="component" value="Unassembled WGS sequence"/>
</dbReference>
<evidence type="ECO:0000256" key="2">
    <source>
        <dbReference type="ARBA" id="ARBA00023002"/>
    </source>
</evidence>
<dbReference type="STRING" id="1210086.GCA_001613105_05112"/>
<evidence type="ECO:0000256" key="1">
    <source>
        <dbReference type="ARBA" id="ARBA00006484"/>
    </source>
</evidence>
<sequence length="285" mass="30183">MKLETGQVAVITGAANGIGEALARTLSGRGLRVVLADLEAERVNEVAGELDAVAVPTDVADADQVGRLAATALERYGTVDLLFNNAGMGVGGPSWQVSAEDWQRVLAVNLGGVVNGIRAFVPAMVAAGRGHIVNTASVAGLTSGPFNVPYTASKHAVVALSESLRDELSILAPGIGVTVVCPGPVDTRLLRGVLDDIDEFTPERVRELPGAEWMGGLTERQWEQVMPIFEMFSQLRKTAMPPTRAAEMILTAVESDQLYVTTHPSYAAAVRDRADRIIADLEASR</sequence>
<dbReference type="Pfam" id="PF00106">
    <property type="entry name" value="adh_short"/>
    <property type="match status" value="1"/>
</dbReference>
<dbReference type="InterPro" id="IPR020904">
    <property type="entry name" value="Sc_DH/Rdtase_CS"/>
</dbReference>
<protein>
    <submittedName>
        <fullName evidence="4">NADP-dependent 3-hydroxy acid dehydrogenase YdfG</fullName>
    </submittedName>
</protein>
<dbReference type="PANTHER" id="PTHR44196:SF1">
    <property type="entry name" value="DEHYDROGENASE_REDUCTASE SDR FAMILY MEMBER 7B"/>
    <property type="match status" value="1"/>
</dbReference>
<evidence type="ECO:0000313" key="5">
    <source>
        <dbReference type="Proteomes" id="UP000254869"/>
    </source>
</evidence>
<reference evidence="4 5" key="1">
    <citation type="submission" date="2018-07" db="EMBL/GenBank/DDBJ databases">
        <title>Genomic Encyclopedia of Type Strains, Phase IV (KMG-IV): sequencing the most valuable type-strain genomes for metagenomic binning, comparative biology and taxonomic classification.</title>
        <authorList>
            <person name="Goeker M."/>
        </authorList>
    </citation>
    <scope>NUCLEOTIDE SEQUENCE [LARGE SCALE GENOMIC DNA]</scope>
    <source>
        <strain evidence="4 5">DSM 44290</strain>
    </source>
</reference>
<dbReference type="InterPro" id="IPR036291">
    <property type="entry name" value="NAD(P)-bd_dom_sf"/>
</dbReference>
<keyword evidence="5" id="KW-1185">Reference proteome</keyword>
<dbReference type="Gene3D" id="3.40.50.720">
    <property type="entry name" value="NAD(P)-binding Rossmann-like Domain"/>
    <property type="match status" value="1"/>
</dbReference>
<dbReference type="PROSITE" id="PS00061">
    <property type="entry name" value="ADH_SHORT"/>
    <property type="match status" value="1"/>
</dbReference>
<dbReference type="RefSeq" id="WP_068002460.1">
    <property type="nucleotide sequence ID" value="NZ_QQBC01000011.1"/>
</dbReference>
<dbReference type="GO" id="GO:0016491">
    <property type="term" value="F:oxidoreductase activity"/>
    <property type="evidence" value="ECO:0007669"/>
    <property type="project" value="UniProtKB-KW"/>
</dbReference>
<evidence type="ECO:0000313" key="4">
    <source>
        <dbReference type="EMBL" id="RDI63097.1"/>
    </source>
</evidence>
<evidence type="ECO:0000256" key="3">
    <source>
        <dbReference type="RuleBase" id="RU000363"/>
    </source>
</evidence>
<gene>
    <name evidence="4" type="ORF">DFR76_111114</name>
</gene>
<dbReference type="FunFam" id="3.40.50.720:FF:000084">
    <property type="entry name" value="Short-chain dehydrogenase reductase"/>
    <property type="match status" value="1"/>
</dbReference>
<dbReference type="PRINTS" id="PR00081">
    <property type="entry name" value="GDHRDH"/>
</dbReference>
<dbReference type="CDD" id="cd05233">
    <property type="entry name" value="SDR_c"/>
    <property type="match status" value="1"/>
</dbReference>
<dbReference type="EMBL" id="QQBC01000011">
    <property type="protein sequence ID" value="RDI63097.1"/>
    <property type="molecule type" value="Genomic_DNA"/>
</dbReference>
<dbReference type="InterPro" id="IPR002347">
    <property type="entry name" value="SDR_fam"/>
</dbReference>
<keyword evidence="2" id="KW-0560">Oxidoreductase</keyword>
<organism evidence="4 5">
    <name type="scientific">Nocardia pseudobrasiliensis</name>
    <dbReference type="NCBI Taxonomy" id="45979"/>
    <lineage>
        <taxon>Bacteria</taxon>
        <taxon>Bacillati</taxon>
        <taxon>Actinomycetota</taxon>
        <taxon>Actinomycetes</taxon>
        <taxon>Mycobacteriales</taxon>
        <taxon>Nocardiaceae</taxon>
        <taxon>Nocardia</taxon>
    </lineage>
</organism>
<dbReference type="PANTHER" id="PTHR44196">
    <property type="entry name" value="DEHYDROGENASE/REDUCTASE SDR FAMILY MEMBER 7B"/>
    <property type="match status" value="1"/>
</dbReference>
<dbReference type="GO" id="GO:0016020">
    <property type="term" value="C:membrane"/>
    <property type="evidence" value="ECO:0007669"/>
    <property type="project" value="TreeGrafter"/>
</dbReference>
<dbReference type="PRINTS" id="PR00080">
    <property type="entry name" value="SDRFAMILY"/>
</dbReference>
<proteinExistence type="inferred from homology"/>